<evidence type="ECO:0000313" key="2">
    <source>
        <dbReference type="Proteomes" id="UP001549749"/>
    </source>
</evidence>
<keyword evidence="2" id="KW-1185">Reference proteome</keyword>
<gene>
    <name evidence="1" type="ORF">ABR189_04290</name>
</gene>
<proteinExistence type="predicted"/>
<name>A0ABV2T0L3_9BACT</name>
<accession>A0ABV2T0L3</accession>
<dbReference type="RefSeq" id="WP_354659211.1">
    <property type="nucleotide sequence ID" value="NZ_JBEXAC010000001.1"/>
</dbReference>
<sequence>MPAGKPTGKVREIDKARLKFWKEAYPKFSFEEKVSHWAGTLLRRMRWNADSGADEYAIFTAKWYAATKADEPEIDRIMDSIFENHWKDGNREEYGKRIRL</sequence>
<evidence type="ECO:0000313" key="1">
    <source>
        <dbReference type="EMBL" id="MET6996569.1"/>
    </source>
</evidence>
<dbReference type="Proteomes" id="UP001549749">
    <property type="component" value="Unassembled WGS sequence"/>
</dbReference>
<dbReference type="EMBL" id="JBEXAC010000001">
    <property type="protein sequence ID" value="MET6996569.1"/>
    <property type="molecule type" value="Genomic_DNA"/>
</dbReference>
<reference evidence="1 2" key="1">
    <citation type="submission" date="2024-06" db="EMBL/GenBank/DDBJ databases">
        <title>Chitinophaga defluvii sp. nov., isolated from municipal sewage.</title>
        <authorList>
            <person name="Zhang L."/>
        </authorList>
    </citation>
    <scope>NUCLEOTIDE SEQUENCE [LARGE SCALE GENOMIC DNA]</scope>
    <source>
        <strain evidence="1 2">H8</strain>
    </source>
</reference>
<comment type="caution">
    <text evidence="1">The sequence shown here is derived from an EMBL/GenBank/DDBJ whole genome shotgun (WGS) entry which is preliminary data.</text>
</comment>
<protein>
    <submittedName>
        <fullName evidence="1">Uncharacterized protein</fullName>
    </submittedName>
</protein>
<organism evidence="1 2">
    <name type="scientific">Chitinophaga defluvii</name>
    <dbReference type="NCBI Taxonomy" id="3163343"/>
    <lineage>
        <taxon>Bacteria</taxon>
        <taxon>Pseudomonadati</taxon>
        <taxon>Bacteroidota</taxon>
        <taxon>Chitinophagia</taxon>
        <taxon>Chitinophagales</taxon>
        <taxon>Chitinophagaceae</taxon>
        <taxon>Chitinophaga</taxon>
    </lineage>
</organism>